<name>A0ACC6V168_9CREN</name>
<gene>
    <name evidence="1" type="ORF">TU35_006060</name>
</gene>
<reference evidence="1" key="1">
    <citation type="submission" date="2024-07" db="EMBL/GenBank/DDBJ databases">
        <title>Metagenome and Metagenome-Assembled Genomes of Archaea from a hot spring from the geothermal field of Los Azufres, Mexico.</title>
        <authorList>
            <person name="Marin-Paredes R."/>
            <person name="Martinez-Romero E."/>
            <person name="Servin-Garciduenas L.E."/>
        </authorList>
    </citation>
    <scope>NUCLEOTIDE SEQUENCE</scope>
</reference>
<dbReference type="EMBL" id="JZWT02000014">
    <property type="protein sequence ID" value="MFB6490793.1"/>
    <property type="molecule type" value="Genomic_DNA"/>
</dbReference>
<dbReference type="Proteomes" id="UP000033636">
    <property type="component" value="Unassembled WGS sequence"/>
</dbReference>
<proteinExistence type="predicted"/>
<evidence type="ECO:0000313" key="2">
    <source>
        <dbReference type="Proteomes" id="UP000033636"/>
    </source>
</evidence>
<evidence type="ECO:0000313" key="1">
    <source>
        <dbReference type="EMBL" id="MFB6490793.1"/>
    </source>
</evidence>
<organism evidence="1 2">
    <name type="scientific">Thermoproteus sp. AZ2</name>
    <dbReference type="NCBI Taxonomy" id="1609232"/>
    <lineage>
        <taxon>Archaea</taxon>
        <taxon>Thermoproteota</taxon>
        <taxon>Thermoprotei</taxon>
        <taxon>Thermoproteales</taxon>
        <taxon>Thermoproteaceae</taxon>
        <taxon>Thermoproteus</taxon>
    </lineage>
</organism>
<sequence>MKIAIAVSREGLVFPGHFAHAPKFRIYEYADGKLRLLEERDNPLDNAPDLDVEHHGAHMHGVAKYSWLRQRVLPDVDAVIAAGACETSHRYFTSEGVKMLFTDPIEVKVLEDYIDQNPSEFEEVLRQS</sequence>
<comment type="caution">
    <text evidence="1">The sequence shown here is derived from an EMBL/GenBank/DDBJ whole genome shotgun (WGS) entry which is preliminary data.</text>
</comment>
<accession>A0ACC6V168</accession>
<protein>
    <submittedName>
        <fullName evidence="1">NifB/NifX family molybdenum-iron cluster-binding protein</fullName>
    </submittedName>
</protein>